<dbReference type="PANTHER" id="PTHR30157:SF0">
    <property type="entry name" value="NADPH-DEPENDENT FERRIC-CHELATE REDUCTASE"/>
    <property type="match status" value="1"/>
</dbReference>
<proteinExistence type="predicted"/>
<dbReference type="InterPro" id="IPR017927">
    <property type="entry name" value="FAD-bd_FR_type"/>
</dbReference>
<dbReference type="Gene3D" id="3.40.50.80">
    <property type="entry name" value="Nucleotide-binding domain of ferredoxin-NADP reductase (FNR) module"/>
    <property type="match status" value="1"/>
</dbReference>
<dbReference type="InterPro" id="IPR039261">
    <property type="entry name" value="FNR_nucleotide-bd"/>
</dbReference>
<dbReference type="EMBL" id="JANDBD010000002">
    <property type="protein sequence ID" value="MCP9271866.1"/>
    <property type="molecule type" value="Genomic_DNA"/>
</dbReference>
<evidence type="ECO:0000313" key="3">
    <source>
        <dbReference type="Proteomes" id="UP001651690"/>
    </source>
</evidence>
<dbReference type="Pfam" id="PF04954">
    <property type="entry name" value="SIP"/>
    <property type="match status" value="1"/>
</dbReference>
<gene>
    <name evidence="2" type="ORF">NM203_06680</name>
</gene>
<dbReference type="InterPro" id="IPR007037">
    <property type="entry name" value="SIP_rossman_dom"/>
</dbReference>
<name>A0ABT1LYA5_9MYCO</name>
<keyword evidence="3" id="KW-1185">Reference proteome</keyword>
<dbReference type="InterPro" id="IPR013113">
    <property type="entry name" value="SIP_FAD-bd"/>
</dbReference>
<sequence length="267" mass="28879">MTSSYASVVEARRLSARIVRITLRVEDPAALDVAPDGDSAVGVYFGADHGEGRTYSVRAHDGDRIDLDVVLHTRGPGTTWAATTRPGDRVGLDHARSWYRPAPTADWQLLVADLAGLPAAARIISELPDDVAVTAILEVPDHDDLDYLPTRPNVTVIPGIGTGNGYAPSRLAQLVRDFDAPAGEGYCWFAGEAAEGRAVRKHLRGLGWTVDQLDVTGYWRFDSETWDAKYALVSDEVAAVWIDARAAGKSERLAGEEFDLALERAGL</sequence>
<dbReference type="InterPro" id="IPR017938">
    <property type="entry name" value="Riboflavin_synthase-like_b-brl"/>
</dbReference>
<dbReference type="SUPFAM" id="SSF63380">
    <property type="entry name" value="Riboflavin synthase domain-like"/>
    <property type="match status" value="1"/>
</dbReference>
<comment type="caution">
    <text evidence="2">The sequence shown here is derived from an EMBL/GenBank/DDBJ whole genome shotgun (WGS) entry which is preliminary data.</text>
</comment>
<evidence type="ECO:0000259" key="1">
    <source>
        <dbReference type="PROSITE" id="PS51384"/>
    </source>
</evidence>
<accession>A0ABT1LYA5</accession>
<evidence type="ECO:0000313" key="2">
    <source>
        <dbReference type="EMBL" id="MCP9271866.1"/>
    </source>
</evidence>
<protein>
    <submittedName>
        <fullName evidence="2">Siderophore-interacting protein</fullName>
    </submittedName>
</protein>
<dbReference type="InterPro" id="IPR039374">
    <property type="entry name" value="SIP_fam"/>
</dbReference>
<feature type="domain" description="FAD-binding FR-type" evidence="1">
    <location>
        <begin position="1"/>
        <end position="110"/>
    </location>
</feature>
<organism evidence="2 3">
    <name type="scientific">Mycolicibacterium arenosum</name>
    <dbReference type="NCBI Taxonomy" id="2952157"/>
    <lineage>
        <taxon>Bacteria</taxon>
        <taxon>Bacillati</taxon>
        <taxon>Actinomycetota</taxon>
        <taxon>Actinomycetes</taxon>
        <taxon>Mycobacteriales</taxon>
        <taxon>Mycobacteriaceae</taxon>
        <taxon>Mycolicibacterium</taxon>
    </lineage>
</organism>
<dbReference type="Pfam" id="PF08021">
    <property type="entry name" value="FAD_binding_9"/>
    <property type="match status" value="1"/>
</dbReference>
<dbReference type="PANTHER" id="PTHR30157">
    <property type="entry name" value="FERRIC REDUCTASE, NADPH-DEPENDENT"/>
    <property type="match status" value="1"/>
</dbReference>
<dbReference type="CDD" id="cd06193">
    <property type="entry name" value="siderophore_interacting"/>
    <property type="match status" value="1"/>
</dbReference>
<reference evidence="2 3" key="1">
    <citation type="submission" date="2022-06" db="EMBL/GenBank/DDBJ databases">
        <title>Mycolicibacterium sp. CAU 1645 isolated from seawater.</title>
        <authorList>
            <person name="Kim W."/>
        </authorList>
    </citation>
    <scope>NUCLEOTIDE SEQUENCE [LARGE SCALE GENOMIC DNA]</scope>
    <source>
        <strain evidence="2 3">CAU 1645</strain>
    </source>
</reference>
<dbReference type="Proteomes" id="UP001651690">
    <property type="component" value="Unassembled WGS sequence"/>
</dbReference>
<dbReference type="PROSITE" id="PS51384">
    <property type="entry name" value="FAD_FR"/>
    <property type="match status" value="1"/>
</dbReference>
<dbReference type="RefSeq" id="WP_255058968.1">
    <property type="nucleotide sequence ID" value="NZ_JANDBD010000002.1"/>
</dbReference>
<dbReference type="Gene3D" id="2.40.30.10">
    <property type="entry name" value="Translation factors"/>
    <property type="match status" value="1"/>
</dbReference>